<reference evidence="7 8" key="1">
    <citation type="journal article" date="2023" name="BMC Biotechnol.">
        <title>Vitis rotundifolia cv Carlos genome sequencing.</title>
        <authorList>
            <person name="Huff M."/>
            <person name="Hulse-Kemp A."/>
            <person name="Scheffler B."/>
            <person name="Youngblood R."/>
            <person name="Simpson S."/>
            <person name="Babiker E."/>
            <person name="Staton M."/>
        </authorList>
    </citation>
    <scope>NUCLEOTIDE SEQUENCE [LARGE SCALE GENOMIC DNA]</scope>
    <source>
        <tissue evidence="7">Leaf</tissue>
    </source>
</reference>
<dbReference type="InterPro" id="IPR001005">
    <property type="entry name" value="SANT/Myb"/>
</dbReference>
<dbReference type="NCBIfam" id="TIGR01557">
    <property type="entry name" value="myb_SHAQKYF"/>
    <property type="match status" value="1"/>
</dbReference>
<dbReference type="PANTHER" id="PTHR44042:SF41">
    <property type="entry name" value="DUPLICATED HOMEODOMAIN-LIKE SUPERFAMILY PROTEIN-RELATED"/>
    <property type="match status" value="1"/>
</dbReference>
<dbReference type="GO" id="GO:0005634">
    <property type="term" value="C:nucleus"/>
    <property type="evidence" value="ECO:0007669"/>
    <property type="project" value="UniProtKB-SubCell"/>
</dbReference>
<dbReference type="PANTHER" id="PTHR44042">
    <property type="entry name" value="DUPLICATED HOMEODOMAIN-LIKE SUPERFAMILY PROTEIN-RELATED"/>
    <property type="match status" value="1"/>
</dbReference>
<dbReference type="Proteomes" id="UP001168098">
    <property type="component" value="Unassembled WGS sequence"/>
</dbReference>
<dbReference type="PROSITE" id="PS51294">
    <property type="entry name" value="HTH_MYB"/>
    <property type="match status" value="1"/>
</dbReference>
<sequence length="240" mass="26983">MEWSDFLESSFCPNLQALQTPHPGWDYEENKMFENALAQLGFASPDLLQKVAARVPGKSFEQVVSHFAALVQDIEMIESAGDFPMSMPELGTKKEQGSFARAMSTGHTSRRGVPWTVQEHKLFLVGLIAFGKGDWRNISRHCVITKSPTQVASHAQKYFKRHSSSASSSARRRRCSIHDIQINFDDDSTSTILPKYLPNLRCFQAAAFFLQQWGGEEPYFSMMTQDSPTPSSSSYYVALL</sequence>
<evidence type="ECO:0000313" key="7">
    <source>
        <dbReference type="EMBL" id="KAJ9670986.1"/>
    </source>
</evidence>
<evidence type="ECO:0000256" key="2">
    <source>
        <dbReference type="ARBA" id="ARBA00023015"/>
    </source>
</evidence>
<dbReference type="AlphaFoldDB" id="A0AA38YIE1"/>
<evidence type="ECO:0000256" key="3">
    <source>
        <dbReference type="ARBA" id="ARBA00023125"/>
    </source>
</evidence>
<feature type="domain" description="HTH myb-type" evidence="6">
    <location>
        <begin position="107"/>
        <end position="163"/>
    </location>
</feature>
<evidence type="ECO:0000259" key="6">
    <source>
        <dbReference type="PROSITE" id="PS51294"/>
    </source>
</evidence>
<evidence type="ECO:0000256" key="4">
    <source>
        <dbReference type="ARBA" id="ARBA00023163"/>
    </source>
</evidence>
<keyword evidence="8" id="KW-1185">Reference proteome</keyword>
<dbReference type="CDD" id="cd00167">
    <property type="entry name" value="SANT"/>
    <property type="match status" value="1"/>
</dbReference>
<dbReference type="SUPFAM" id="SSF46689">
    <property type="entry name" value="Homeodomain-like"/>
    <property type="match status" value="2"/>
</dbReference>
<name>A0AA38YIE1_VITRO</name>
<accession>A0AA38YIE1</accession>
<keyword evidence="3" id="KW-0238">DNA-binding</keyword>
<evidence type="ECO:0000256" key="5">
    <source>
        <dbReference type="ARBA" id="ARBA00023242"/>
    </source>
</evidence>
<keyword evidence="4" id="KW-0804">Transcription</keyword>
<dbReference type="Gene3D" id="1.10.10.60">
    <property type="entry name" value="Homeodomain-like"/>
    <property type="match status" value="2"/>
</dbReference>
<keyword evidence="2" id="KW-0805">Transcription regulation</keyword>
<evidence type="ECO:0000313" key="8">
    <source>
        <dbReference type="Proteomes" id="UP001168098"/>
    </source>
</evidence>
<comment type="caution">
    <text evidence="7">The sequence shown here is derived from an EMBL/GenBank/DDBJ whole genome shotgun (WGS) entry which is preliminary data.</text>
</comment>
<dbReference type="InterPro" id="IPR017930">
    <property type="entry name" value="Myb_dom"/>
</dbReference>
<dbReference type="InterPro" id="IPR006447">
    <property type="entry name" value="Myb_dom_plants"/>
</dbReference>
<organism evidence="7 8">
    <name type="scientific">Vitis rotundifolia</name>
    <name type="common">Muscadine grape</name>
    <dbReference type="NCBI Taxonomy" id="103349"/>
    <lineage>
        <taxon>Eukaryota</taxon>
        <taxon>Viridiplantae</taxon>
        <taxon>Streptophyta</taxon>
        <taxon>Embryophyta</taxon>
        <taxon>Tracheophyta</taxon>
        <taxon>Spermatophyta</taxon>
        <taxon>Magnoliopsida</taxon>
        <taxon>eudicotyledons</taxon>
        <taxon>Gunneridae</taxon>
        <taxon>Pentapetalae</taxon>
        <taxon>rosids</taxon>
        <taxon>Vitales</taxon>
        <taxon>Vitaceae</taxon>
        <taxon>Viteae</taxon>
        <taxon>Vitis</taxon>
    </lineage>
</organism>
<dbReference type="EMBL" id="JARBHA010000020">
    <property type="protein sequence ID" value="KAJ9670986.1"/>
    <property type="molecule type" value="Genomic_DNA"/>
</dbReference>
<evidence type="ECO:0000256" key="1">
    <source>
        <dbReference type="ARBA" id="ARBA00004123"/>
    </source>
</evidence>
<gene>
    <name evidence="7" type="ORF">PVL29_027120</name>
</gene>
<dbReference type="SMART" id="SM00717">
    <property type="entry name" value="SANT"/>
    <property type="match status" value="2"/>
</dbReference>
<dbReference type="InterPro" id="IPR009057">
    <property type="entry name" value="Homeodomain-like_sf"/>
</dbReference>
<comment type="subcellular location">
    <subcellularLocation>
        <location evidence="1">Nucleus</location>
    </subcellularLocation>
</comment>
<keyword evidence="5" id="KW-0539">Nucleus</keyword>
<proteinExistence type="predicted"/>
<protein>
    <recommendedName>
        <fullName evidence="6">HTH myb-type domain-containing protein</fullName>
    </recommendedName>
</protein>
<dbReference type="GO" id="GO:0003677">
    <property type="term" value="F:DNA binding"/>
    <property type="evidence" value="ECO:0007669"/>
    <property type="project" value="UniProtKB-KW"/>
</dbReference>
<dbReference type="Pfam" id="PF00249">
    <property type="entry name" value="Myb_DNA-binding"/>
    <property type="match status" value="1"/>
</dbReference>
<dbReference type="FunFam" id="1.10.10.60:FF:000009">
    <property type="entry name" value="transcription factor MYB1R1"/>
    <property type="match status" value="1"/>
</dbReference>